<organism evidence="1 2">
    <name type="scientific">Vanrija pseudolonga</name>
    <dbReference type="NCBI Taxonomy" id="143232"/>
    <lineage>
        <taxon>Eukaryota</taxon>
        <taxon>Fungi</taxon>
        <taxon>Dikarya</taxon>
        <taxon>Basidiomycota</taxon>
        <taxon>Agaricomycotina</taxon>
        <taxon>Tremellomycetes</taxon>
        <taxon>Trichosporonales</taxon>
        <taxon>Trichosporonaceae</taxon>
        <taxon>Vanrija</taxon>
    </lineage>
</organism>
<dbReference type="RefSeq" id="XP_062628752.1">
    <property type="nucleotide sequence ID" value="XM_062772768.1"/>
</dbReference>
<gene>
    <name evidence="1" type="ORF">LOC62_04G006203</name>
</gene>
<keyword evidence="2" id="KW-1185">Reference proteome</keyword>
<sequence>MDDGDVPSQGSFVLDLAFETGMKWAPTDVPADTQAFEAWSKTISLRDLWFPYSPRRYSITWSTRAELDDVLGALQRFPITTIILRDVDHDEPQATLLIAYFIDKLNIPTMRTLGIRTRKFPAQVPVISALAGYLARRRSHGLRHLTINGEDIALELRSSLIPIVKANYTLRTLEIMPDSPPMGLPAAPHGVIILAVDATGTGASHVGQANSTPNLQETLLDH</sequence>
<dbReference type="Proteomes" id="UP000827549">
    <property type="component" value="Chromosome 4"/>
</dbReference>
<evidence type="ECO:0000313" key="1">
    <source>
        <dbReference type="EMBL" id="WOO82720.1"/>
    </source>
</evidence>
<proteinExistence type="predicted"/>
<protein>
    <submittedName>
        <fullName evidence="1">Uncharacterized protein</fullName>
    </submittedName>
</protein>
<evidence type="ECO:0000313" key="2">
    <source>
        <dbReference type="Proteomes" id="UP000827549"/>
    </source>
</evidence>
<reference evidence="1" key="1">
    <citation type="submission" date="2023-10" db="EMBL/GenBank/DDBJ databases">
        <authorList>
            <person name="Noh H."/>
        </authorList>
    </citation>
    <scope>NUCLEOTIDE SEQUENCE</scope>
    <source>
        <strain evidence="1">DUCC4014</strain>
    </source>
</reference>
<dbReference type="AlphaFoldDB" id="A0AAF0Y9X7"/>
<dbReference type="GeneID" id="87809429"/>
<dbReference type="EMBL" id="CP086717">
    <property type="protein sequence ID" value="WOO82720.1"/>
    <property type="molecule type" value="Genomic_DNA"/>
</dbReference>
<name>A0AAF0Y9X7_9TREE</name>
<accession>A0AAF0Y9X7</accession>